<dbReference type="SMART" id="SM00256">
    <property type="entry name" value="FBOX"/>
    <property type="match status" value="1"/>
</dbReference>
<proteinExistence type="predicted"/>
<organism evidence="2 3">
    <name type="scientific">Trichogramma kaykai</name>
    <dbReference type="NCBI Taxonomy" id="54128"/>
    <lineage>
        <taxon>Eukaryota</taxon>
        <taxon>Metazoa</taxon>
        <taxon>Ecdysozoa</taxon>
        <taxon>Arthropoda</taxon>
        <taxon>Hexapoda</taxon>
        <taxon>Insecta</taxon>
        <taxon>Pterygota</taxon>
        <taxon>Neoptera</taxon>
        <taxon>Endopterygota</taxon>
        <taxon>Hymenoptera</taxon>
        <taxon>Apocrita</taxon>
        <taxon>Proctotrupomorpha</taxon>
        <taxon>Chalcidoidea</taxon>
        <taxon>Trichogrammatidae</taxon>
        <taxon>Trichogramma</taxon>
    </lineage>
</organism>
<dbReference type="SUPFAM" id="SSF81383">
    <property type="entry name" value="F-box domain"/>
    <property type="match status" value="1"/>
</dbReference>
<comment type="caution">
    <text evidence="2">The sequence shown here is derived from an EMBL/GenBank/DDBJ whole genome shotgun (WGS) entry which is preliminary data.</text>
</comment>
<protein>
    <recommendedName>
        <fullName evidence="1">F-box domain-containing protein</fullName>
    </recommendedName>
</protein>
<dbReference type="PANTHER" id="PTHR20933:SF3">
    <property type="entry name" value="F-BOX ONLY PROTEIN 33"/>
    <property type="match status" value="1"/>
</dbReference>
<dbReference type="EMBL" id="JBJJXI010000101">
    <property type="protein sequence ID" value="KAL3392842.1"/>
    <property type="molecule type" value="Genomic_DNA"/>
</dbReference>
<accession>A0ABD2WID1</accession>
<gene>
    <name evidence="2" type="ORF">TKK_012551</name>
</gene>
<dbReference type="PANTHER" id="PTHR20933">
    <property type="entry name" value="F-BOX ONLY PROTEIN 33"/>
    <property type="match status" value="1"/>
</dbReference>
<dbReference type="Gene3D" id="1.20.1280.50">
    <property type="match status" value="1"/>
</dbReference>
<dbReference type="Pfam" id="PF12937">
    <property type="entry name" value="F-box-like"/>
    <property type="match status" value="1"/>
</dbReference>
<dbReference type="InterPro" id="IPR032675">
    <property type="entry name" value="LRR_dom_sf"/>
</dbReference>
<dbReference type="InterPro" id="IPR036047">
    <property type="entry name" value="F-box-like_dom_sf"/>
</dbReference>
<dbReference type="InterPro" id="IPR001810">
    <property type="entry name" value="F-box_dom"/>
</dbReference>
<dbReference type="Proteomes" id="UP001627154">
    <property type="component" value="Unassembled WGS sequence"/>
</dbReference>
<dbReference type="AlphaFoldDB" id="A0ABD2WID1"/>
<sequence>MWAQLPELVLTQVFSQLGPVDRANCAEVCRHWSLCLSIPGLWRRCVVRIDRDLGSDYSVISEQAVKYGEHMRSLELVWTRPYTGTRREPRITRSTQAEAGANFLALVQTKDVKLREVILTNWVHSSKWGNCDKLLYSLANLLATQQYIEKFSLANANLGLADALRLLAIVTKFSSGHLRFLNLCGAFRELHAPRDNPRYLRLLGRMTGLTHLSLDYSALSVGTLTALVVGAPNNLTTLHVLICDSDSRQHRIEDAAWSQLVEAYPRLTVSYTIINLSHYEEVRHLLMPSVPLAKFQIFGGHQWDQSRTRNFRATLALLITHYTKTLVEVMLQVRNNREMLDDLILSMLLQCKHLEKLQYDGILRNMETFREICEFLAKHETAFDKVHLKTRNINDHNLAVLRDINDEYDRQLDIKGIDMHIDN</sequence>
<reference evidence="2 3" key="1">
    <citation type="journal article" date="2024" name="bioRxiv">
        <title>A reference genome for Trichogramma kaykai: A tiny desert-dwelling parasitoid wasp with competing sex-ratio distorters.</title>
        <authorList>
            <person name="Culotta J."/>
            <person name="Lindsey A.R."/>
        </authorList>
    </citation>
    <scope>NUCLEOTIDE SEQUENCE [LARGE SCALE GENOMIC DNA]</scope>
    <source>
        <strain evidence="2 3">KSX58</strain>
    </source>
</reference>
<dbReference type="PROSITE" id="PS50181">
    <property type="entry name" value="FBOX"/>
    <property type="match status" value="1"/>
</dbReference>
<evidence type="ECO:0000313" key="2">
    <source>
        <dbReference type="EMBL" id="KAL3392842.1"/>
    </source>
</evidence>
<name>A0ABD2WID1_9HYME</name>
<dbReference type="Gene3D" id="3.80.10.10">
    <property type="entry name" value="Ribonuclease Inhibitor"/>
    <property type="match status" value="1"/>
</dbReference>
<dbReference type="SUPFAM" id="SSF52047">
    <property type="entry name" value="RNI-like"/>
    <property type="match status" value="1"/>
</dbReference>
<feature type="domain" description="F-box" evidence="1">
    <location>
        <begin position="1"/>
        <end position="45"/>
    </location>
</feature>
<evidence type="ECO:0000313" key="3">
    <source>
        <dbReference type="Proteomes" id="UP001627154"/>
    </source>
</evidence>
<evidence type="ECO:0000259" key="1">
    <source>
        <dbReference type="PROSITE" id="PS50181"/>
    </source>
</evidence>
<keyword evidence="3" id="KW-1185">Reference proteome</keyword>